<name>A0A8B9MAD9_9AVES</name>
<feature type="compositionally biased region" description="Basic and acidic residues" evidence="1">
    <location>
        <begin position="1"/>
        <end position="10"/>
    </location>
</feature>
<evidence type="ECO:0000256" key="1">
    <source>
        <dbReference type="SAM" id="MobiDB-lite"/>
    </source>
</evidence>
<keyword evidence="3" id="KW-1185">Reference proteome</keyword>
<organism evidence="2 3">
    <name type="scientific">Accipiter nisus</name>
    <name type="common">Eurasian sparrowhawk</name>
    <dbReference type="NCBI Taxonomy" id="211598"/>
    <lineage>
        <taxon>Eukaryota</taxon>
        <taxon>Metazoa</taxon>
        <taxon>Chordata</taxon>
        <taxon>Craniata</taxon>
        <taxon>Vertebrata</taxon>
        <taxon>Euteleostomi</taxon>
        <taxon>Archelosauria</taxon>
        <taxon>Archosauria</taxon>
        <taxon>Dinosauria</taxon>
        <taxon>Saurischia</taxon>
        <taxon>Theropoda</taxon>
        <taxon>Coelurosauria</taxon>
        <taxon>Aves</taxon>
        <taxon>Neognathae</taxon>
        <taxon>Neoaves</taxon>
        <taxon>Telluraves</taxon>
        <taxon>Accipitrimorphae</taxon>
        <taxon>Accipitriformes</taxon>
        <taxon>Accipitridae</taxon>
        <taxon>Accipitrinae</taxon>
        <taxon>Accipiter</taxon>
    </lineage>
</organism>
<dbReference type="AlphaFoldDB" id="A0A8B9MAD9"/>
<sequence>RRGPGARERGAGCGARPAPLDPGPPRKMLEDLGLRLHTLPPARASRRGAPVPQPSAAKAAKAGSERMHTHQSLGRIFGRAERMLIHQSLSHHKRVQIMV</sequence>
<dbReference type="Proteomes" id="UP000694541">
    <property type="component" value="Unplaced"/>
</dbReference>
<evidence type="ECO:0000313" key="3">
    <source>
        <dbReference type="Proteomes" id="UP000694541"/>
    </source>
</evidence>
<reference evidence="2" key="2">
    <citation type="submission" date="2025-09" db="UniProtKB">
        <authorList>
            <consortium name="Ensembl"/>
        </authorList>
    </citation>
    <scope>IDENTIFICATION</scope>
</reference>
<proteinExistence type="predicted"/>
<reference evidence="2" key="1">
    <citation type="submission" date="2025-08" db="UniProtKB">
        <authorList>
            <consortium name="Ensembl"/>
        </authorList>
    </citation>
    <scope>IDENTIFICATION</scope>
</reference>
<feature type="region of interest" description="Disordered" evidence="1">
    <location>
        <begin position="1"/>
        <end position="26"/>
    </location>
</feature>
<dbReference type="Ensembl" id="ENSANIT00000004764.1">
    <property type="protein sequence ID" value="ENSANIP00000004616.1"/>
    <property type="gene ID" value="ENSANIG00000003133.1"/>
</dbReference>
<feature type="region of interest" description="Disordered" evidence="1">
    <location>
        <begin position="42"/>
        <end position="71"/>
    </location>
</feature>
<protein>
    <submittedName>
        <fullName evidence="2">Uncharacterized protein</fullName>
    </submittedName>
</protein>
<evidence type="ECO:0000313" key="2">
    <source>
        <dbReference type="Ensembl" id="ENSANIP00000004616.1"/>
    </source>
</evidence>
<accession>A0A8B9MAD9</accession>